<keyword evidence="1" id="KW-0472">Membrane</keyword>
<keyword evidence="1" id="KW-1133">Transmembrane helix</keyword>
<protein>
    <submittedName>
        <fullName evidence="2">Uncharacterized protein</fullName>
    </submittedName>
</protein>
<accession>A0A327WVX9</accession>
<reference evidence="2 3" key="1">
    <citation type="submission" date="2018-06" db="EMBL/GenBank/DDBJ databases">
        <title>Genomic Encyclopedia of Archaeal and Bacterial Type Strains, Phase II (KMG-II): from individual species to whole genera.</title>
        <authorList>
            <person name="Goeker M."/>
        </authorList>
    </citation>
    <scope>NUCLEOTIDE SEQUENCE [LARGE SCALE GENOMIC DNA]</scope>
    <source>
        <strain evidence="2 3">DSM 21851</strain>
    </source>
</reference>
<sequence>MPRIKANFSIYAKKRLHAMIAYAIIAETAFELCLIYSGLLF</sequence>
<keyword evidence="3" id="KW-1185">Reference proteome</keyword>
<gene>
    <name evidence="2" type="ORF">LX87_04772</name>
</gene>
<comment type="caution">
    <text evidence="2">The sequence shown here is derived from an EMBL/GenBank/DDBJ whole genome shotgun (WGS) entry which is preliminary data.</text>
</comment>
<dbReference type="AlphaFoldDB" id="A0A327WVX9"/>
<evidence type="ECO:0000256" key="1">
    <source>
        <dbReference type="SAM" id="Phobius"/>
    </source>
</evidence>
<keyword evidence="1" id="KW-0812">Transmembrane</keyword>
<dbReference type="Proteomes" id="UP000248790">
    <property type="component" value="Unassembled WGS sequence"/>
</dbReference>
<feature type="transmembrane region" description="Helical" evidence="1">
    <location>
        <begin position="20"/>
        <end position="39"/>
    </location>
</feature>
<evidence type="ECO:0000313" key="3">
    <source>
        <dbReference type="Proteomes" id="UP000248790"/>
    </source>
</evidence>
<dbReference type="EMBL" id="QLMC01000006">
    <property type="protein sequence ID" value="RAJ93260.1"/>
    <property type="molecule type" value="Genomic_DNA"/>
</dbReference>
<name>A0A327WVX9_LARAB</name>
<evidence type="ECO:0000313" key="2">
    <source>
        <dbReference type="EMBL" id="RAJ93260.1"/>
    </source>
</evidence>
<proteinExistence type="predicted"/>
<organism evidence="2 3">
    <name type="scientific">Larkinella arboricola</name>
    <dbReference type="NCBI Taxonomy" id="643671"/>
    <lineage>
        <taxon>Bacteria</taxon>
        <taxon>Pseudomonadati</taxon>
        <taxon>Bacteroidota</taxon>
        <taxon>Cytophagia</taxon>
        <taxon>Cytophagales</taxon>
        <taxon>Spirosomataceae</taxon>
        <taxon>Larkinella</taxon>
    </lineage>
</organism>